<evidence type="ECO:0000313" key="2">
    <source>
        <dbReference type="Proteomes" id="UP000295627"/>
    </source>
</evidence>
<comment type="caution">
    <text evidence="1">The sequence shown here is derived from an EMBL/GenBank/DDBJ whole genome shotgun (WGS) entry which is preliminary data.</text>
</comment>
<gene>
    <name evidence="1" type="ORF">EJ571_24970</name>
</gene>
<sequence>MAEQTGTPRHRIEQAARENGWDIDQPSAVYAPLMFRYAKNGHYPIQIIYDIDGSLNNEVIMTTDEIVDELQSIEGR</sequence>
<evidence type="ECO:0000313" key="1">
    <source>
        <dbReference type="EMBL" id="TDH17984.1"/>
    </source>
</evidence>
<reference evidence="1 2" key="1">
    <citation type="journal article" date="2019" name="Sci. Rep.">
        <title>Extended insight into the Mycobacterium chelonae-abscessus complex through whole genome sequencing of Mycobacterium salmoniphilum outbreak and Mycobacterium salmoniphilum-like strains.</title>
        <authorList>
            <person name="Behra P.R.K."/>
            <person name="Das S."/>
            <person name="Pettersson B.M.F."/>
            <person name="Shirreff L."/>
            <person name="DuCote T."/>
            <person name="Jacobsson K.G."/>
            <person name="Ennis D.G."/>
            <person name="Kirsebom L.A."/>
        </authorList>
    </citation>
    <scope>NUCLEOTIDE SEQUENCE [LARGE SCALE GENOMIC DNA]</scope>
    <source>
        <strain evidence="1 2">DSM 45524</strain>
    </source>
</reference>
<organism evidence="1 2">
    <name type="scientific">Mycobacteroides franklinii</name>
    <dbReference type="NCBI Taxonomy" id="948102"/>
    <lineage>
        <taxon>Bacteria</taxon>
        <taxon>Bacillati</taxon>
        <taxon>Actinomycetota</taxon>
        <taxon>Actinomycetes</taxon>
        <taxon>Mycobacteriales</taxon>
        <taxon>Mycobacteriaceae</taxon>
        <taxon>Mycobacteroides</taxon>
    </lineage>
</organism>
<dbReference type="EMBL" id="RXLR01000024">
    <property type="protein sequence ID" value="TDH17984.1"/>
    <property type="molecule type" value="Genomic_DNA"/>
</dbReference>
<dbReference type="RefSeq" id="WP_078335863.1">
    <property type="nucleotide sequence ID" value="NZ_MAFQ01000014.1"/>
</dbReference>
<protein>
    <submittedName>
        <fullName evidence="1">Uncharacterized protein</fullName>
    </submittedName>
</protein>
<dbReference type="Proteomes" id="UP000295627">
    <property type="component" value="Unassembled WGS sequence"/>
</dbReference>
<accession>A0A4R5P4M7</accession>
<proteinExistence type="predicted"/>
<dbReference type="AlphaFoldDB" id="A0A4R5P4M7"/>
<name>A0A4R5P4M7_9MYCO</name>